<dbReference type="Proteomes" id="UP000030826">
    <property type="component" value="Unassembled WGS sequence"/>
</dbReference>
<name>A0A0B1Q3Z7_9HYPH</name>
<comment type="caution">
    <text evidence="1">The sequence shown here is derived from an EMBL/GenBank/DDBJ whole genome shotgun (WGS) entry which is preliminary data.</text>
</comment>
<accession>A0A0B1Q3Z7</accession>
<dbReference type="AlphaFoldDB" id="A0A0B1Q3Z7"/>
<evidence type="ECO:0000313" key="1">
    <source>
        <dbReference type="EMBL" id="KHJ55583.1"/>
    </source>
</evidence>
<sequence length="76" mass="8675">MRAQRRSAVEKADVTLYLVRQVVFLNNVRSIEQPPYKCIRYATKQGGKHETILSVCVEWTVSPFACDDQSKFLALA</sequence>
<evidence type="ECO:0000313" key="2">
    <source>
        <dbReference type="Proteomes" id="UP000030826"/>
    </source>
</evidence>
<dbReference type="STRING" id="370622.LA66_02725"/>
<dbReference type="EMBL" id="JRFJ01000001">
    <property type="protein sequence ID" value="KHJ55583.1"/>
    <property type="molecule type" value="Genomic_DNA"/>
</dbReference>
<proteinExistence type="predicted"/>
<organism evidence="1 2">
    <name type="scientific">Aureimonas altamirensis</name>
    <dbReference type="NCBI Taxonomy" id="370622"/>
    <lineage>
        <taxon>Bacteria</taxon>
        <taxon>Pseudomonadati</taxon>
        <taxon>Pseudomonadota</taxon>
        <taxon>Alphaproteobacteria</taxon>
        <taxon>Hyphomicrobiales</taxon>
        <taxon>Aurantimonadaceae</taxon>
        <taxon>Aureimonas</taxon>
    </lineage>
</organism>
<protein>
    <submittedName>
        <fullName evidence="1">Uncharacterized protein</fullName>
    </submittedName>
</protein>
<reference evidence="1 2" key="1">
    <citation type="submission" date="2014-09" db="EMBL/GenBank/DDBJ databases">
        <title>Isolation and characterization of Aurantimonas altamirensis ON-56566 from clinical sample following a dog bite.</title>
        <authorList>
            <person name="Eshaghi A."/>
            <person name="Li A."/>
            <person name="Shahinas D."/>
            <person name="Bahn P."/>
            <person name="Kus J.V."/>
            <person name="Patel S.N."/>
        </authorList>
    </citation>
    <scope>NUCLEOTIDE SEQUENCE [LARGE SCALE GENOMIC DNA]</scope>
    <source>
        <strain evidence="1 2">ON-56566</strain>
    </source>
</reference>
<gene>
    <name evidence="1" type="ORF">LA66_02725</name>
</gene>